<evidence type="ECO:0000256" key="6">
    <source>
        <dbReference type="ARBA" id="ARBA00022771"/>
    </source>
</evidence>
<feature type="region of interest" description="Disordered" evidence="16">
    <location>
        <begin position="267"/>
        <end position="292"/>
    </location>
</feature>
<evidence type="ECO:0000256" key="12">
    <source>
        <dbReference type="ARBA" id="ARBA00023268"/>
    </source>
</evidence>
<keyword evidence="10" id="KW-0234">DNA repair</keyword>
<dbReference type="PANTHER" id="PTHR42697:SF3">
    <property type="entry name" value="ENDONUCLEASE 8 1"/>
    <property type="match status" value="1"/>
</dbReference>
<evidence type="ECO:0000256" key="3">
    <source>
        <dbReference type="ARBA" id="ARBA00012720"/>
    </source>
</evidence>
<keyword evidence="4" id="KW-0479">Metal-binding</keyword>
<dbReference type="Gene3D" id="1.10.8.50">
    <property type="match status" value="1"/>
</dbReference>
<keyword evidence="11" id="KW-0456">Lyase</keyword>
<dbReference type="FunFam" id="1.10.8.50:FF:000003">
    <property type="entry name" value="Formamidopyrimidine-DNA glycosylase"/>
    <property type="match status" value="1"/>
</dbReference>
<keyword evidence="19" id="KW-0540">Nuclease</keyword>
<dbReference type="InterPro" id="IPR010979">
    <property type="entry name" value="Ribosomal_uS13-like_H2TH"/>
</dbReference>
<evidence type="ECO:0000259" key="18">
    <source>
        <dbReference type="PROSITE" id="PS51068"/>
    </source>
</evidence>
<dbReference type="GO" id="GO:0003684">
    <property type="term" value="F:damaged DNA binding"/>
    <property type="evidence" value="ECO:0007669"/>
    <property type="project" value="InterPro"/>
</dbReference>
<dbReference type="GO" id="GO:0140078">
    <property type="term" value="F:class I DNA-(apurinic or apyrimidinic site) endonuclease activity"/>
    <property type="evidence" value="ECO:0007669"/>
    <property type="project" value="UniProtKB-EC"/>
</dbReference>
<feature type="domain" description="Formamidopyrimidine-DNA glycosylase catalytic" evidence="18">
    <location>
        <begin position="2"/>
        <end position="105"/>
    </location>
</feature>
<gene>
    <name evidence="19" type="ORF">AVDCRST_MAG48-3696</name>
</gene>
<dbReference type="PANTHER" id="PTHR42697">
    <property type="entry name" value="ENDONUCLEASE 8"/>
    <property type="match status" value="1"/>
</dbReference>
<dbReference type="AlphaFoldDB" id="A0A6J4LUH4"/>
<dbReference type="Gene3D" id="3.20.190.10">
    <property type="entry name" value="MutM-like, N-terminal"/>
    <property type="match status" value="1"/>
</dbReference>
<dbReference type="SUPFAM" id="SSF57716">
    <property type="entry name" value="Glucocorticoid receptor-like (DNA-binding domain)"/>
    <property type="match status" value="1"/>
</dbReference>
<dbReference type="Pfam" id="PF06827">
    <property type="entry name" value="zf-FPG_IleRS"/>
    <property type="match status" value="1"/>
</dbReference>
<dbReference type="PROSITE" id="PS51068">
    <property type="entry name" value="FPG_CAT"/>
    <property type="match status" value="1"/>
</dbReference>
<evidence type="ECO:0000256" key="16">
    <source>
        <dbReference type="SAM" id="MobiDB-lite"/>
    </source>
</evidence>
<dbReference type="GO" id="GO:0006979">
    <property type="term" value="P:response to oxidative stress"/>
    <property type="evidence" value="ECO:0007669"/>
    <property type="project" value="UniProtKB-ARBA"/>
</dbReference>
<dbReference type="PROSITE" id="PS51066">
    <property type="entry name" value="ZF_FPG_2"/>
    <property type="match status" value="1"/>
</dbReference>
<evidence type="ECO:0000256" key="8">
    <source>
        <dbReference type="ARBA" id="ARBA00022833"/>
    </source>
</evidence>
<dbReference type="Pfam" id="PF01149">
    <property type="entry name" value="Fapy_DNA_glyco"/>
    <property type="match status" value="1"/>
</dbReference>
<dbReference type="GO" id="GO:0008270">
    <property type="term" value="F:zinc ion binding"/>
    <property type="evidence" value="ECO:0007669"/>
    <property type="project" value="UniProtKB-KW"/>
</dbReference>
<evidence type="ECO:0000256" key="10">
    <source>
        <dbReference type="ARBA" id="ARBA00023204"/>
    </source>
</evidence>
<keyword evidence="8" id="KW-0862">Zinc</keyword>
<evidence type="ECO:0000256" key="2">
    <source>
        <dbReference type="ARBA" id="ARBA00009409"/>
    </source>
</evidence>
<dbReference type="SUPFAM" id="SSF81624">
    <property type="entry name" value="N-terminal domain of MutM-like DNA repair proteins"/>
    <property type="match status" value="1"/>
</dbReference>
<name>A0A6J4LUH4_9ACTN</name>
<comment type="similarity">
    <text evidence="2">Belongs to the FPG family.</text>
</comment>
<comment type="catalytic activity">
    <reaction evidence="14">
        <text>2'-deoxyribonucleotide-(2'-deoxyribose 5'-phosphate)-2'-deoxyribonucleotide-DNA = a 3'-end 2'-deoxyribonucleotide-(2,3-dehydro-2,3-deoxyribose 5'-phosphate)-DNA + a 5'-end 5'-phospho-2'-deoxyribonucleoside-DNA + H(+)</text>
        <dbReference type="Rhea" id="RHEA:66592"/>
        <dbReference type="Rhea" id="RHEA-COMP:13180"/>
        <dbReference type="Rhea" id="RHEA-COMP:16897"/>
        <dbReference type="Rhea" id="RHEA-COMP:17067"/>
        <dbReference type="ChEBI" id="CHEBI:15378"/>
        <dbReference type="ChEBI" id="CHEBI:136412"/>
        <dbReference type="ChEBI" id="CHEBI:157695"/>
        <dbReference type="ChEBI" id="CHEBI:167181"/>
        <dbReference type="EC" id="4.2.99.18"/>
    </reaction>
</comment>
<dbReference type="GO" id="GO:0000703">
    <property type="term" value="F:oxidized pyrimidine nucleobase lesion DNA N-glycosylase activity"/>
    <property type="evidence" value="ECO:0007669"/>
    <property type="project" value="TreeGrafter"/>
</dbReference>
<dbReference type="InterPro" id="IPR012319">
    <property type="entry name" value="FPG_cat"/>
</dbReference>
<reference evidence="19" key="1">
    <citation type="submission" date="2020-02" db="EMBL/GenBank/DDBJ databases">
        <authorList>
            <person name="Meier V. D."/>
        </authorList>
    </citation>
    <scope>NUCLEOTIDE SEQUENCE</scope>
    <source>
        <strain evidence="19">AVDCRST_MAG48</strain>
    </source>
</reference>
<evidence type="ECO:0000256" key="11">
    <source>
        <dbReference type="ARBA" id="ARBA00023239"/>
    </source>
</evidence>
<keyword evidence="9" id="KW-0238">DNA-binding</keyword>
<keyword evidence="6 15" id="KW-0863">Zinc-finger</keyword>
<keyword evidence="7" id="KW-0378">Hydrolase</keyword>
<evidence type="ECO:0000256" key="14">
    <source>
        <dbReference type="ARBA" id="ARBA00044632"/>
    </source>
</evidence>
<evidence type="ECO:0000256" key="4">
    <source>
        <dbReference type="ARBA" id="ARBA00022723"/>
    </source>
</evidence>
<comment type="cofactor">
    <cofactor evidence="1">
        <name>Zn(2+)</name>
        <dbReference type="ChEBI" id="CHEBI:29105"/>
    </cofactor>
</comment>
<evidence type="ECO:0000256" key="1">
    <source>
        <dbReference type="ARBA" id="ARBA00001947"/>
    </source>
</evidence>
<dbReference type="InterPro" id="IPR035937">
    <property type="entry name" value="FPG_N"/>
</dbReference>
<feature type="domain" description="FPG-type" evidence="17">
    <location>
        <begin position="230"/>
        <end position="264"/>
    </location>
</feature>
<dbReference type="Pfam" id="PF06831">
    <property type="entry name" value="H2TH"/>
    <property type="match status" value="1"/>
</dbReference>
<keyword evidence="19" id="KW-0255">Endonuclease</keyword>
<dbReference type="SUPFAM" id="SSF46946">
    <property type="entry name" value="S13-like H2TH domain"/>
    <property type="match status" value="1"/>
</dbReference>
<dbReference type="EMBL" id="CADCTS010000516">
    <property type="protein sequence ID" value="CAA9341993.1"/>
    <property type="molecule type" value="Genomic_DNA"/>
</dbReference>
<accession>A0A6J4LUH4</accession>
<keyword evidence="5" id="KW-0227">DNA damage</keyword>
<keyword evidence="12" id="KW-0511">Multifunctional enzyme</keyword>
<evidence type="ECO:0000313" key="19">
    <source>
        <dbReference type="EMBL" id="CAA9341993.1"/>
    </source>
</evidence>
<dbReference type="GO" id="GO:0003690">
    <property type="term" value="F:double-stranded DNA binding"/>
    <property type="evidence" value="ECO:0007669"/>
    <property type="project" value="UniProtKB-ARBA"/>
</dbReference>
<evidence type="ECO:0000259" key="17">
    <source>
        <dbReference type="PROSITE" id="PS51066"/>
    </source>
</evidence>
<dbReference type="GO" id="GO:0008534">
    <property type="term" value="F:oxidized purine nucleobase lesion DNA N-glycosylase activity"/>
    <property type="evidence" value="ECO:0007669"/>
    <property type="project" value="UniProtKB-ARBA"/>
</dbReference>
<evidence type="ECO:0000256" key="13">
    <source>
        <dbReference type="ARBA" id="ARBA00023295"/>
    </source>
</evidence>
<feature type="compositionally biased region" description="Low complexity" evidence="16">
    <location>
        <begin position="272"/>
        <end position="283"/>
    </location>
</feature>
<keyword evidence="13" id="KW-0326">Glycosidase</keyword>
<dbReference type="SMART" id="SM00898">
    <property type="entry name" value="Fapy_DNA_glyco"/>
    <property type="match status" value="1"/>
</dbReference>
<dbReference type="InterPro" id="IPR000214">
    <property type="entry name" value="Znf_DNA_glyclase/AP_lyase"/>
</dbReference>
<dbReference type="GO" id="GO:0006284">
    <property type="term" value="P:base-excision repair"/>
    <property type="evidence" value="ECO:0007669"/>
    <property type="project" value="InterPro"/>
</dbReference>
<dbReference type="InterPro" id="IPR010663">
    <property type="entry name" value="Znf_FPG/IleRS"/>
</dbReference>
<protein>
    <recommendedName>
        <fullName evidence="3">DNA-(apurinic or apyrimidinic site) lyase</fullName>
        <ecNumber evidence="3">4.2.99.18</ecNumber>
    </recommendedName>
</protein>
<organism evidence="19">
    <name type="scientific">uncultured Friedmanniella sp</name>
    <dbReference type="NCBI Taxonomy" id="335381"/>
    <lineage>
        <taxon>Bacteria</taxon>
        <taxon>Bacillati</taxon>
        <taxon>Actinomycetota</taxon>
        <taxon>Actinomycetes</taxon>
        <taxon>Propionibacteriales</taxon>
        <taxon>Nocardioidaceae</taxon>
        <taxon>Friedmanniella</taxon>
        <taxon>environmental samples</taxon>
    </lineage>
</organism>
<dbReference type="InterPro" id="IPR015886">
    <property type="entry name" value="H2TH_FPG"/>
</dbReference>
<dbReference type="CDD" id="cd08970">
    <property type="entry name" value="AcNei1_N"/>
    <property type="match status" value="1"/>
</dbReference>
<evidence type="ECO:0000256" key="5">
    <source>
        <dbReference type="ARBA" id="ARBA00022763"/>
    </source>
</evidence>
<sequence>MPEGHTIHRLARRHAKLFGGQTLRASSPQGRFADGAALLDGHVLESTDAYGKHLFHRYAKDLYLHVHLGLYGKFSEGQLPVPEPKGALRLRLQGAVTYLDLRGPITCEVITRGEKQAVMAALGPDPLRPGADPGLAQAKLARSRTALGALLMNQNVLAGVGNVYRAEILFRHGVHPYLAGRDLDPVVWLDMWEDLVRLMRHGVRTGKIITTDPDDRERRSGPARRVDAHYVYRRTGEPCRRCDTPIAHAVMVTRNLFWCPRCQPEPRDDARGAGAQGAAAADGVPVTPDEDE</sequence>
<proteinExistence type="inferred from homology"/>
<dbReference type="EC" id="4.2.99.18" evidence="3"/>
<dbReference type="SMART" id="SM01232">
    <property type="entry name" value="H2TH"/>
    <property type="match status" value="1"/>
</dbReference>
<evidence type="ECO:0000256" key="15">
    <source>
        <dbReference type="PROSITE-ProRule" id="PRU00391"/>
    </source>
</evidence>
<evidence type="ECO:0000256" key="9">
    <source>
        <dbReference type="ARBA" id="ARBA00023125"/>
    </source>
</evidence>
<evidence type="ECO:0000256" key="7">
    <source>
        <dbReference type="ARBA" id="ARBA00022801"/>
    </source>
</evidence>